<protein>
    <submittedName>
        <fullName evidence="1">Uncharacterized protein</fullName>
    </submittedName>
</protein>
<gene>
    <name evidence="1" type="ORF">H0S71_01950</name>
</gene>
<sequence>MRSATLLCSIGLVSLVVISILGITHLNTNSTLSNDQNDVRTALQNGNPSSGNLKILNHQMTKSIFGNWIVKGQVENTGSSELRYATIEVNFYKNGNLLYTNPVNLNSIAPGETKDFEVIYKGSDSSPDSYSVVLGPYL</sequence>
<evidence type="ECO:0000313" key="2">
    <source>
        <dbReference type="Proteomes" id="UP000714405"/>
    </source>
</evidence>
<dbReference type="NCBIfam" id="NF038353">
    <property type="entry name" value="FxLYD_dom"/>
    <property type="match status" value="1"/>
</dbReference>
<dbReference type="InterPro" id="IPR047676">
    <property type="entry name" value="FxLYD_dom"/>
</dbReference>
<evidence type="ECO:0000313" key="1">
    <source>
        <dbReference type="EMBL" id="MBG0768657.1"/>
    </source>
</evidence>
<name>A0A8T3VWI6_METMI</name>
<dbReference type="EMBL" id="JACCQJ010000001">
    <property type="protein sequence ID" value="MBG0768657.1"/>
    <property type="molecule type" value="Genomic_DNA"/>
</dbReference>
<dbReference type="AlphaFoldDB" id="A0A8T3VWI6"/>
<accession>A0A8T3VWI6</accession>
<dbReference type="RefSeq" id="WP_119846092.1">
    <property type="nucleotide sequence ID" value="NZ_BAAABJ010000003.1"/>
</dbReference>
<organism evidence="1 2">
    <name type="scientific">Methanococcus maripaludis</name>
    <name type="common">Methanococcus deltae</name>
    <dbReference type="NCBI Taxonomy" id="39152"/>
    <lineage>
        <taxon>Archaea</taxon>
        <taxon>Methanobacteriati</taxon>
        <taxon>Methanobacteriota</taxon>
        <taxon>Methanomada group</taxon>
        <taxon>Methanococci</taxon>
        <taxon>Methanococcales</taxon>
        <taxon>Methanococcaceae</taxon>
        <taxon>Methanococcus</taxon>
    </lineage>
</organism>
<dbReference type="GeneID" id="37875641"/>
<proteinExistence type="predicted"/>
<reference evidence="1" key="1">
    <citation type="submission" date="2020-07" db="EMBL/GenBank/DDBJ databases">
        <title>Severe corrosion of carbon steel in oil field produced water can be linked to methanogenic archaea containing a special type of NiFe hydrogenase.</title>
        <authorList>
            <person name="Lahme S."/>
            <person name="Mand J."/>
            <person name="Longwell J."/>
            <person name="Smith R."/>
            <person name="Enning D."/>
        </authorList>
    </citation>
    <scope>NUCLEOTIDE SEQUENCE</scope>
    <source>
        <strain evidence="1">MIC098Bin5</strain>
    </source>
</reference>
<comment type="caution">
    <text evidence="1">The sequence shown here is derived from an EMBL/GenBank/DDBJ whole genome shotgun (WGS) entry which is preliminary data.</text>
</comment>
<dbReference type="Proteomes" id="UP000714405">
    <property type="component" value="Unassembled WGS sequence"/>
</dbReference>